<evidence type="ECO:0000256" key="3">
    <source>
        <dbReference type="ARBA" id="ARBA00022723"/>
    </source>
</evidence>
<dbReference type="GO" id="GO:0003824">
    <property type="term" value="F:catalytic activity"/>
    <property type="evidence" value="ECO:0007669"/>
    <property type="project" value="InterPro"/>
</dbReference>
<dbReference type="GO" id="GO:0051536">
    <property type="term" value="F:iron-sulfur cluster binding"/>
    <property type="evidence" value="ECO:0007669"/>
    <property type="project" value="UniProtKB-KW"/>
</dbReference>
<organism evidence="6 7">
    <name type="scientific">Algicella marina</name>
    <dbReference type="NCBI Taxonomy" id="2683284"/>
    <lineage>
        <taxon>Bacteria</taxon>
        <taxon>Pseudomonadati</taxon>
        <taxon>Pseudomonadota</taxon>
        <taxon>Alphaproteobacteria</taxon>
        <taxon>Rhodobacterales</taxon>
        <taxon>Paracoccaceae</taxon>
        <taxon>Algicella</taxon>
    </lineage>
</organism>
<dbReference type="InterPro" id="IPR058240">
    <property type="entry name" value="rSAM_sf"/>
</dbReference>
<keyword evidence="4" id="KW-0408">Iron</keyword>
<dbReference type="GO" id="GO:0046872">
    <property type="term" value="F:metal ion binding"/>
    <property type="evidence" value="ECO:0007669"/>
    <property type="project" value="UniProtKB-KW"/>
</dbReference>
<dbReference type="PANTHER" id="PTHR43409">
    <property type="entry name" value="ANAEROBIC MAGNESIUM-PROTOPORPHYRIN IX MONOMETHYL ESTER CYCLASE-RELATED"/>
    <property type="match status" value="1"/>
</dbReference>
<dbReference type="SFLD" id="SFLDS00029">
    <property type="entry name" value="Radical_SAM"/>
    <property type="match status" value="1"/>
</dbReference>
<dbReference type="RefSeq" id="WP_161860997.1">
    <property type="nucleotide sequence ID" value="NZ_CP046620.1"/>
</dbReference>
<dbReference type="EMBL" id="CP046620">
    <property type="protein sequence ID" value="QHQ34427.1"/>
    <property type="molecule type" value="Genomic_DNA"/>
</dbReference>
<evidence type="ECO:0000256" key="5">
    <source>
        <dbReference type="ARBA" id="ARBA00023014"/>
    </source>
</evidence>
<dbReference type="SUPFAM" id="SSF102114">
    <property type="entry name" value="Radical SAM enzymes"/>
    <property type="match status" value="1"/>
</dbReference>
<name>A0A6P1SXD8_9RHOB</name>
<reference evidence="6 7" key="1">
    <citation type="submission" date="2019-12" db="EMBL/GenBank/DDBJ databases">
        <title>Complete genome sequence of Algicella marina strain 9Alg 56(T) isolated from the red alga Tichocarpus crinitus.</title>
        <authorList>
            <person name="Kim S.-G."/>
            <person name="Nedashkovskaya O.I."/>
        </authorList>
    </citation>
    <scope>NUCLEOTIDE SEQUENCE [LARGE SCALE GENOMIC DNA]</scope>
    <source>
        <strain evidence="6 7">9Alg 56</strain>
    </source>
</reference>
<dbReference type="InterPro" id="IPR051198">
    <property type="entry name" value="BchE-like"/>
</dbReference>
<comment type="cofactor">
    <cofactor evidence="1">
        <name>[4Fe-4S] cluster</name>
        <dbReference type="ChEBI" id="CHEBI:49883"/>
    </cofactor>
</comment>
<dbReference type="Proteomes" id="UP000464495">
    <property type="component" value="Chromosome"/>
</dbReference>
<evidence type="ECO:0000313" key="6">
    <source>
        <dbReference type="EMBL" id="QHQ34427.1"/>
    </source>
</evidence>
<keyword evidence="3" id="KW-0479">Metal-binding</keyword>
<dbReference type="KEGG" id="amaq:GO499_04125"/>
<gene>
    <name evidence="6" type="ORF">GO499_04125</name>
</gene>
<protein>
    <submittedName>
        <fullName evidence="6">Radical SAM protein</fullName>
    </submittedName>
</protein>
<evidence type="ECO:0000256" key="2">
    <source>
        <dbReference type="ARBA" id="ARBA00022691"/>
    </source>
</evidence>
<keyword evidence="5" id="KW-0411">Iron-sulfur</keyword>
<evidence type="ECO:0000256" key="1">
    <source>
        <dbReference type="ARBA" id="ARBA00001966"/>
    </source>
</evidence>
<proteinExistence type="predicted"/>
<dbReference type="InterPro" id="IPR007197">
    <property type="entry name" value="rSAM"/>
</dbReference>
<dbReference type="PANTHER" id="PTHR43409:SF15">
    <property type="entry name" value="PUTATIVE-RELATED"/>
    <property type="match status" value="1"/>
</dbReference>
<dbReference type="GO" id="GO:0005829">
    <property type="term" value="C:cytosol"/>
    <property type="evidence" value="ECO:0007669"/>
    <property type="project" value="TreeGrafter"/>
</dbReference>
<evidence type="ECO:0000256" key="4">
    <source>
        <dbReference type="ARBA" id="ARBA00023004"/>
    </source>
</evidence>
<keyword evidence="2" id="KW-0949">S-adenosyl-L-methionine</keyword>
<evidence type="ECO:0000313" key="7">
    <source>
        <dbReference type="Proteomes" id="UP000464495"/>
    </source>
</evidence>
<sequence length="542" mass="62255">MTNKNILLVEPGYRNKYPPLGLMKIAQYHGPSGKKDNVRFVKGEDPSAYETAWDRVYITTLFSFEWERTARSIDYALDLVGGQAHRVFVGGIAASLMHENFIDEPKWRGVRFIKGLLGEAPAVSLGLDPFDEELYADDVNGKPIEDLVPDYSILDHIEYQYPVNDAYFTYASRGCVRKCAFCGVPKLEGGQRDTNSLTEVVEGVSKLYGEKRDLILMDNNVVASANFKDIIAEIIDLGFERGAKLKRGRYELQRRVDFNQGVDARILCKDPMYLQQLSRIALKPLRIAFDHLGVKKPYEQAIRYSAEAGITELSNYMLYNFHDDPADLFERMRLNVTLNEELGIRIFSFPMRYQPVTRPDRGHIGKRWNSYYLRSMQVILQATHGVVSGAPDFFRTAYGDTFEEFENILLRPHHYIFNRFWYEQYDGRAEFDSFQNAIAALSSDERTELIEYLCSRDKNDYVHDLNTLAVGKLRDAARYFVPMSKSDEAKIWSAQKLRRVEDINSYLVPEDERVEDAGLTDEDVQPGSKVKAQIKNITQVYA</sequence>
<accession>A0A6P1SXD8</accession>
<dbReference type="AlphaFoldDB" id="A0A6P1SXD8"/>
<keyword evidence="7" id="KW-1185">Reference proteome</keyword>